<dbReference type="Gene3D" id="3.30.565.10">
    <property type="entry name" value="Histidine kinase-like ATPase, C-terminal domain"/>
    <property type="match status" value="1"/>
</dbReference>
<feature type="transmembrane region" description="Helical" evidence="9">
    <location>
        <begin position="40"/>
        <end position="59"/>
    </location>
</feature>
<proteinExistence type="predicted"/>
<comment type="catalytic activity">
    <reaction evidence="1">
        <text>ATP + protein L-histidine = ADP + protein N-phospho-L-histidine.</text>
        <dbReference type="EC" id="2.7.13.3"/>
    </reaction>
</comment>
<gene>
    <name evidence="12" type="ORF">G443_002025</name>
</gene>
<keyword evidence="9" id="KW-0812">Transmembrane</keyword>
<feature type="domain" description="Signal transduction histidine kinase subgroup 3 dimerisation and phosphoacceptor" evidence="11">
    <location>
        <begin position="223"/>
        <end position="288"/>
    </location>
</feature>
<keyword evidence="7" id="KW-0067">ATP-binding</keyword>
<evidence type="ECO:0000256" key="2">
    <source>
        <dbReference type="ARBA" id="ARBA00012438"/>
    </source>
</evidence>
<accession>A0ABT1JGY2</accession>
<name>A0ABT1JGY2_ACTCY</name>
<dbReference type="EC" id="2.7.13.3" evidence="2"/>
<dbReference type="InterPro" id="IPR050482">
    <property type="entry name" value="Sensor_HK_TwoCompSys"/>
</dbReference>
<reference evidence="12 13" key="1">
    <citation type="submission" date="2022-06" db="EMBL/GenBank/DDBJ databases">
        <title>Genomic Encyclopedia of Type Strains, Phase I: the one thousand microbial genomes (KMG-I) project.</title>
        <authorList>
            <person name="Kyrpides N."/>
        </authorList>
    </citation>
    <scope>NUCLEOTIDE SEQUENCE [LARGE SCALE GENOMIC DNA]</scope>
    <source>
        <strain evidence="12 13">DSM 43889</strain>
    </source>
</reference>
<evidence type="ECO:0000256" key="3">
    <source>
        <dbReference type="ARBA" id="ARBA00022553"/>
    </source>
</evidence>
<feature type="transmembrane region" description="Helical" evidence="9">
    <location>
        <begin position="118"/>
        <end position="134"/>
    </location>
</feature>
<dbReference type="GO" id="GO:0016301">
    <property type="term" value="F:kinase activity"/>
    <property type="evidence" value="ECO:0007669"/>
    <property type="project" value="UniProtKB-KW"/>
</dbReference>
<dbReference type="PANTHER" id="PTHR24421">
    <property type="entry name" value="NITRATE/NITRITE SENSOR PROTEIN NARX-RELATED"/>
    <property type="match status" value="1"/>
</dbReference>
<sequence>MKQREDPRDQLARWRTAAGSRFREFWTEERPPPPGRAGRVVWTLLTLLAGILGVTVFFYTSDHYSKGALELLHGLPRLLVAALVCAPLVVSRYRPMTAWSLSLVGVVVPLLAQPVNEYAVWPWLPQAVAVYLVVQYQVAAHRPPRVAITAWMTMLAVGPLVAWAVAGAFTGTSVPSLGWFSVLSGVALLVGYNVRLRRQASAELHQQERLSATERGRRELLEERARIARELHDVVAHHMSVIAVQSATVSRRRKGINEEAREEFDSIAAAARTSLGEMRRLLSVLRADDSEPETEPQPHLDRLGEVVDATRRAGTPVSLDLGDLPEDVPDLVQLTAYRTVQEALSNVVRHASGATSSVEVRGDGRGLVVSVRNDRPPADRPGVAKSGDGYGLLGIRERVALLGGETMIGPTPAGGFLVTVVLPLAEPGSGADEGENR</sequence>
<dbReference type="PANTHER" id="PTHR24421:SF10">
    <property type="entry name" value="NITRATE_NITRITE SENSOR PROTEIN NARQ"/>
    <property type="match status" value="1"/>
</dbReference>
<keyword evidence="6 12" id="KW-0418">Kinase</keyword>
<keyword evidence="5" id="KW-0547">Nucleotide-binding</keyword>
<comment type="caution">
    <text evidence="12">The sequence shown here is derived from an EMBL/GenBank/DDBJ whole genome shotgun (WGS) entry which is preliminary data.</text>
</comment>
<organism evidence="12 13">
    <name type="scientific">Actinoalloteichus caeruleus DSM 43889</name>
    <dbReference type="NCBI Taxonomy" id="1120930"/>
    <lineage>
        <taxon>Bacteria</taxon>
        <taxon>Bacillati</taxon>
        <taxon>Actinomycetota</taxon>
        <taxon>Actinomycetes</taxon>
        <taxon>Pseudonocardiales</taxon>
        <taxon>Pseudonocardiaceae</taxon>
        <taxon>Actinoalloteichus</taxon>
        <taxon>Actinoalloteichus cyanogriseus</taxon>
    </lineage>
</organism>
<keyword evidence="3" id="KW-0597">Phosphoprotein</keyword>
<feature type="transmembrane region" description="Helical" evidence="9">
    <location>
        <begin position="146"/>
        <end position="170"/>
    </location>
</feature>
<feature type="transmembrane region" description="Helical" evidence="9">
    <location>
        <begin position="71"/>
        <end position="89"/>
    </location>
</feature>
<evidence type="ECO:0000256" key="8">
    <source>
        <dbReference type="ARBA" id="ARBA00023012"/>
    </source>
</evidence>
<dbReference type="EMBL" id="AUBJ02000001">
    <property type="protein sequence ID" value="MCP2331755.1"/>
    <property type="molecule type" value="Genomic_DNA"/>
</dbReference>
<evidence type="ECO:0000313" key="12">
    <source>
        <dbReference type="EMBL" id="MCP2331755.1"/>
    </source>
</evidence>
<dbReference type="InterPro" id="IPR011712">
    <property type="entry name" value="Sig_transdc_His_kin_sub3_dim/P"/>
</dbReference>
<evidence type="ECO:0000256" key="7">
    <source>
        <dbReference type="ARBA" id="ARBA00022840"/>
    </source>
</evidence>
<dbReference type="CDD" id="cd16917">
    <property type="entry name" value="HATPase_UhpB-NarQ-NarX-like"/>
    <property type="match status" value="1"/>
</dbReference>
<feature type="transmembrane region" description="Helical" evidence="9">
    <location>
        <begin position="96"/>
        <end position="112"/>
    </location>
</feature>
<keyword evidence="8" id="KW-0902">Two-component regulatory system</keyword>
<evidence type="ECO:0000256" key="5">
    <source>
        <dbReference type="ARBA" id="ARBA00022741"/>
    </source>
</evidence>
<protein>
    <recommendedName>
        <fullName evidence="2">histidine kinase</fullName>
        <ecNumber evidence="2">2.7.13.3</ecNumber>
    </recommendedName>
</protein>
<evidence type="ECO:0000256" key="4">
    <source>
        <dbReference type="ARBA" id="ARBA00022679"/>
    </source>
</evidence>
<dbReference type="RefSeq" id="WP_051313809.1">
    <property type="nucleotide sequence ID" value="NZ_AUBJ02000001.1"/>
</dbReference>
<dbReference type="Pfam" id="PF07730">
    <property type="entry name" value="HisKA_3"/>
    <property type="match status" value="1"/>
</dbReference>
<dbReference type="InterPro" id="IPR003594">
    <property type="entry name" value="HATPase_dom"/>
</dbReference>
<feature type="transmembrane region" description="Helical" evidence="9">
    <location>
        <begin position="176"/>
        <end position="194"/>
    </location>
</feature>
<dbReference type="Proteomes" id="UP000791080">
    <property type="component" value="Unassembled WGS sequence"/>
</dbReference>
<keyword evidence="9" id="KW-1133">Transmembrane helix</keyword>
<evidence type="ECO:0000259" key="10">
    <source>
        <dbReference type="Pfam" id="PF02518"/>
    </source>
</evidence>
<evidence type="ECO:0000256" key="6">
    <source>
        <dbReference type="ARBA" id="ARBA00022777"/>
    </source>
</evidence>
<evidence type="ECO:0000256" key="1">
    <source>
        <dbReference type="ARBA" id="ARBA00000085"/>
    </source>
</evidence>
<dbReference type="Pfam" id="PF02518">
    <property type="entry name" value="HATPase_c"/>
    <property type="match status" value="1"/>
</dbReference>
<feature type="domain" description="Histidine kinase/HSP90-like ATPase" evidence="10">
    <location>
        <begin position="335"/>
        <end position="425"/>
    </location>
</feature>
<dbReference type="InterPro" id="IPR036890">
    <property type="entry name" value="HATPase_C_sf"/>
</dbReference>
<dbReference type="SUPFAM" id="SSF55874">
    <property type="entry name" value="ATPase domain of HSP90 chaperone/DNA topoisomerase II/histidine kinase"/>
    <property type="match status" value="1"/>
</dbReference>
<keyword evidence="9" id="KW-0472">Membrane</keyword>
<keyword evidence="13" id="KW-1185">Reference proteome</keyword>
<evidence type="ECO:0000313" key="13">
    <source>
        <dbReference type="Proteomes" id="UP000791080"/>
    </source>
</evidence>
<keyword evidence="4" id="KW-0808">Transferase</keyword>
<dbReference type="Gene3D" id="1.20.5.1930">
    <property type="match status" value="1"/>
</dbReference>
<evidence type="ECO:0000259" key="11">
    <source>
        <dbReference type="Pfam" id="PF07730"/>
    </source>
</evidence>
<evidence type="ECO:0000256" key="9">
    <source>
        <dbReference type="SAM" id="Phobius"/>
    </source>
</evidence>